<proteinExistence type="predicted"/>
<gene>
    <name evidence="2" type="ORF">IGS67_02550</name>
</gene>
<dbReference type="PANTHER" id="PTHR38030:SF2">
    <property type="entry name" value="PROTOPORPHYRINOGEN IX DEHYDROGENASE [QUINONE]"/>
    <property type="match status" value="1"/>
</dbReference>
<dbReference type="InterPro" id="IPR026816">
    <property type="entry name" value="Flavodoxin_dom"/>
</dbReference>
<dbReference type="Gene3D" id="3.40.50.360">
    <property type="match status" value="1"/>
</dbReference>
<keyword evidence="3" id="KW-1185">Reference proteome</keyword>
<dbReference type="PANTHER" id="PTHR38030">
    <property type="entry name" value="PROTOPORPHYRINOGEN IX DEHYDROGENASE [MENAQUINONE]"/>
    <property type="match status" value="1"/>
</dbReference>
<evidence type="ECO:0000313" key="3">
    <source>
        <dbReference type="Proteomes" id="UP000642107"/>
    </source>
</evidence>
<dbReference type="EMBL" id="JACZDF010000001">
    <property type="protein sequence ID" value="MBD9698374.1"/>
    <property type="molecule type" value="Genomic_DNA"/>
</dbReference>
<dbReference type="InterPro" id="IPR052200">
    <property type="entry name" value="Protoporphyrinogen_IX_DH"/>
</dbReference>
<organism evidence="2 3">
    <name type="scientific">Flavimobilis rhizosphaerae</name>
    <dbReference type="NCBI Taxonomy" id="2775421"/>
    <lineage>
        <taxon>Bacteria</taxon>
        <taxon>Bacillati</taxon>
        <taxon>Actinomycetota</taxon>
        <taxon>Actinomycetes</taxon>
        <taxon>Micrococcales</taxon>
        <taxon>Jonesiaceae</taxon>
        <taxon>Flavimobilis</taxon>
    </lineage>
</organism>
<evidence type="ECO:0000313" key="2">
    <source>
        <dbReference type="EMBL" id="MBD9698374.1"/>
    </source>
</evidence>
<accession>A0ABR9DML5</accession>
<comment type="caution">
    <text evidence="2">The sequence shown here is derived from an EMBL/GenBank/DDBJ whole genome shotgun (WGS) entry which is preliminary data.</text>
</comment>
<dbReference type="SUPFAM" id="SSF52218">
    <property type="entry name" value="Flavoproteins"/>
    <property type="match status" value="1"/>
</dbReference>
<feature type="domain" description="Flavodoxin" evidence="1">
    <location>
        <begin position="4"/>
        <end position="141"/>
    </location>
</feature>
<dbReference type="RefSeq" id="WP_192277486.1">
    <property type="nucleotide sequence ID" value="NZ_JACZDF010000001.1"/>
</dbReference>
<name>A0ABR9DML5_9MICO</name>
<protein>
    <submittedName>
        <fullName evidence="2">Flavodoxin domain-containing protein</fullName>
    </submittedName>
</protein>
<reference evidence="2 3" key="1">
    <citation type="submission" date="2020-09" db="EMBL/GenBank/DDBJ databases">
        <title>Flavimobilis rhizosphaerae sp. nov., isolated from rhizosphere soil of Spartina alterniflora.</title>
        <authorList>
            <person name="Hanqin C."/>
        </authorList>
    </citation>
    <scope>NUCLEOTIDE SEQUENCE [LARGE SCALE GENOMIC DNA]</scope>
    <source>
        <strain evidence="2 3">GY 10621</strain>
    </source>
</reference>
<dbReference type="InterPro" id="IPR029039">
    <property type="entry name" value="Flavoprotein-like_sf"/>
</dbReference>
<sequence length="169" mass="17704">MLVLVAVASRHGSTLEIGEQIGDVLRGAGLGCDVRPAGEVASLDGYDAVVVGSAVYTGRWLADARDLVDKHVAELAAMPVWLFSSGLADSPAKASNRPAETVDRMNVTGAVAHRHFPGKLDLSVLNFSERAIIAAARGKQGDRRDMAAVREWAGTIAAHLVASPEHADA</sequence>
<dbReference type="Proteomes" id="UP000642107">
    <property type="component" value="Unassembled WGS sequence"/>
</dbReference>
<evidence type="ECO:0000259" key="1">
    <source>
        <dbReference type="Pfam" id="PF12724"/>
    </source>
</evidence>
<dbReference type="Pfam" id="PF12724">
    <property type="entry name" value="Flavodoxin_5"/>
    <property type="match status" value="1"/>
</dbReference>